<keyword evidence="2" id="KW-1185">Reference proteome</keyword>
<reference evidence="1" key="3">
    <citation type="submission" date="2025-09" db="UniProtKB">
        <authorList>
            <consortium name="Ensembl"/>
        </authorList>
    </citation>
    <scope>IDENTIFICATION</scope>
</reference>
<organism evidence="1 2">
    <name type="scientific">Oreochromis niloticus</name>
    <name type="common">Nile tilapia</name>
    <name type="synonym">Tilapia nilotica</name>
    <dbReference type="NCBI Taxonomy" id="8128"/>
    <lineage>
        <taxon>Eukaryota</taxon>
        <taxon>Metazoa</taxon>
        <taxon>Chordata</taxon>
        <taxon>Craniata</taxon>
        <taxon>Vertebrata</taxon>
        <taxon>Euteleostomi</taxon>
        <taxon>Actinopterygii</taxon>
        <taxon>Neopterygii</taxon>
        <taxon>Teleostei</taxon>
        <taxon>Neoteleostei</taxon>
        <taxon>Acanthomorphata</taxon>
        <taxon>Ovalentaria</taxon>
        <taxon>Cichlomorphae</taxon>
        <taxon>Cichliformes</taxon>
        <taxon>Cichlidae</taxon>
        <taxon>African cichlids</taxon>
        <taxon>Pseudocrenilabrinae</taxon>
        <taxon>Oreochromini</taxon>
        <taxon>Oreochromis</taxon>
    </lineage>
</organism>
<evidence type="ECO:0000313" key="2">
    <source>
        <dbReference type="Proteomes" id="UP000005207"/>
    </source>
</evidence>
<sequence>MPGSNTSHLPQTLMSLPWEFLCVPAACYAYHTFPTFEAVTFRDTDDINHLILVEDGRHGHSLLQVLLRPLHLHDVILLHGIEVFVKLLLACLVLPLLSILSEGFLLALIPETQKIFIKSALALVTQVLSKDGFQGAQTTDRFDVSHNTHHNDRQQIFLTSCIHQCLHTEASAVHLSQRVGHACLISQEGSEVDGMAGVIFGQEPHVPVARSVEFAMRLKSHNGVGASPI</sequence>
<dbReference type="InParanoid" id="A0A669EIW1"/>
<dbReference type="OMA" id="PWEFLCV"/>
<dbReference type="GeneTree" id="ENSGT00940000175720"/>
<name>A0A669EIW1_ORENI</name>
<dbReference type="Ensembl" id="ENSONIT00000033378.1">
    <property type="protein sequence ID" value="ENSONIP00000072788.1"/>
    <property type="gene ID" value="ENSONIG00000031129.1"/>
</dbReference>
<reference evidence="1" key="2">
    <citation type="submission" date="2025-08" db="UniProtKB">
        <authorList>
            <consortium name="Ensembl"/>
        </authorList>
    </citation>
    <scope>IDENTIFICATION</scope>
</reference>
<proteinExistence type="predicted"/>
<accession>A0A669EIW1</accession>
<protein>
    <submittedName>
        <fullName evidence="1">Uncharacterized protein</fullName>
    </submittedName>
</protein>
<reference evidence="2" key="1">
    <citation type="submission" date="2012-01" db="EMBL/GenBank/DDBJ databases">
        <title>The Genome Sequence of Oreochromis niloticus (Nile Tilapia).</title>
        <authorList>
            <consortium name="Broad Institute Genome Assembly Team"/>
            <consortium name="Broad Institute Sequencing Platform"/>
            <person name="Di Palma F."/>
            <person name="Johnson J."/>
            <person name="Lander E.S."/>
            <person name="Lindblad-Toh K."/>
        </authorList>
    </citation>
    <scope>NUCLEOTIDE SEQUENCE [LARGE SCALE GENOMIC DNA]</scope>
</reference>
<dbReference type="Proteomes" id="UP000005207">
    <property type="component" value="Linkage group LG4"/>
</dbReference>
<evidence type="ECO:0000313" key="1">
    <source>
        <dbReference type="Ensembl" id="ENSONIP00000072788.1"/>
    </source>
</evidence>
<dbReference type="AlphaFoldDB" id="A0A669EIW1"/>